<proteinExistence type="inferred from homology"/>
<dbReference type="PANTHER" id="PTHR13774:SF17">
    <property type="entry name" value="PHENAZINE BIOSYNTHESIS-LIKE DOMAIN-CONTAINING PROTEIN"/>
    <property type="match status" value="1"/>
</dbReference>
<sequence length="414" mass="45701">MAEAKPAGKRKKLDDPRFGARLRPLNSPRASSATYTTPASKWEIAREAQPDRLRAATSTLPPTPRPAPISFVLLPIPFSKLPAQPTPFLLQIPCWATVVPTPVLAGSGLRREQTPASSGAPHNGPPNRLWWWQPLRELRSTATGLGGWEGASEEEGVEREQRKPASPALARLQRPALARAAGAVRLSRFFARLSATYGRCFKFLFLIQELDEDLHQKIAKEMNLSETAFIRKLHSTDNFTQKNMNSTLTFVTLSGELKARKAENGIILDLPLYPANPQDFREVENLIKTAIGDTMVQDIRYSPDTRKLLVRLSDTYDRSFLENLKVSTENLPQIENSGKVKGLILTLKGQTGGQTKVFDFYTRYFAPWLGVAEDPVTAFQCSPRGGELEISLRSDGRVDIGGGAAIVLEGTLTA</sequence>
<dbReference type="Proteomes" id="UP000700334">
    <property type="component" value="Unassembled WGS sequence"/>
</dbReference>
<feature type="region of interest" description="Disordered" evidence="3">
    <location>
        <begin position="144"/>
        <end position="168"/>
    </location>
</feature>
<gene>
    <name evidence="4" type="ORF">J0S82_009351</name>
</gene>
<evidence type="ECO:0000256" key="1">
    <source>
        <dbReference type="ARBA" id="ARBA00008270"/>
    </source>
</evidence>
<dbReference type="EMBL" id="JAGFMF010012105">
    <property type="protein sequence ID" value="KAG8507399.1"/>
    <property type="molecule type" value="Genomic_DNA"/>
</dbReference>
<dbReference type="InterPro" id="IPR003719">
    <property type="entry name" value="Phenazine_PhzF-like"/>
</dbReference>
<accession>A0A8J6DGB9</accession>
<evidence type="ECO:0000313" key="4">
    <source>
        <dbReference type="EMBL" id="KAG8507399.1"/>
    </source>
</evidence>
<dbReference type="AlphaFoldDB" id="A0A8J6DGB9"/>
<feature type="region of interest" description="Disordered" evidence="3">
    <location>
        <begin position="1"/>
        <end position="44"/>
    </location>
</feature>
<comment type="similarity">
    <text evidence="1">Belongs to the PhzF family.</text>
</comment>
<reference evidence="4" key="1">
    <citation type="journal article" date="2021" name="Evol. Appl.">
        <title>The genome of the Pyrenean desman and the effects of bottlenecks and inbreeding on the genomic landscape of an endangered species.</title>
        <authorList>
            <person name="Escoda L."/>
            <person name="Castresana J."/>
        </authorList>
    </citation>
    <scope>NUCLEOTIDE SEQUENCE</scope>
    <source>
        <strain evidence="4">IBE-C5619</strain>
    </source>
</reference>
<evidence type="ECO:0000256" key="3">
    <source>
        <dbReference type="SAM" id="MobiDB-lite"/>
    </source>
</evidence>
<dbReference type="OrthoDB" id="75169at2759"/>
<dbReference type="GO" id="GO:0016853">
    <property type="term" value="F:isomerase activity"/>
    <property type="evidence" value="ECO:0007669"/>
    <property type="project" value="UniProtKB-KW"/>
</dbReference>
<evidence type="ECO:0000313" key="5">
    <source>
        <dbReference type="Proteomes" id="UP000700334"/>
    </source>
</evidence>
<comment type="caution">
    <text evidence="4">The sequence shown here is derived from an EMBL/GenBank/DDBJ whole genome shotgun (WGS) entry which is preliminary data.</text>
</comment>
<evidence type="ECO:0000256" key="2">
    <source>
        <dbReference type="ARBA" id="ARBA00023235"/>
    </source>
</evidence>
<dbReference type="PANTHER" id="PTHR13774">
    <property type="entry name" value="PHENAZINE BIOSYNTHESIS PROTEIN"/>
    <property type="match status" value="1"/>
</dbReference>
<dbReference type="SUPFAM" id="SSF54506">
    <property type="entry name" value="Diaminopimelate epimerase-like"/>
    <property type="match status" value="1"/>
</dbReference>
<keyword evidence="5" id="KW-1185">Reference proteome</keyword>
<feature type="compositionally biased region" description="Polar residues" evidence="3">
    <location>
        <begin position="28"/>
        <end position="39"/>
    </location>
</feature>
<dbReference type="GO" id="GO:0005737">
    <property type="term" value="C:cytoplasm"/>
    <property type="evidence" value="ECO:0007669"/>
    <property type="project" value="TreeGrafter"/>
</dbReference>
<organism evidence="4 5">
    <name type="scientific">Galemys pyrenaicus</name>
    <name type="common">Iberian desman</name>
    <name type="synonym">Pyrenean desman</name>
    <dbReference type="NCBI Taxonomy" id="202257"/>
    <lineage>
        <taxon>Eukaryota</taxon>
        <taxon>Metazoa</taxon>
        <taxon>Chordata</taxon>
        <taxon>Craniata</taxon>
        <taxon>Vertebrata</taxon>
        <taxon>Euteleostomi</taxon>
        <taxon>Mammalia</taxon>
        <taxon>Eutheria</taxon>
        <taxon>Laurasiatheria</taxon>
        <taxon>Eulipotyphla</taxon>
        <taxon>Talpidae</taxon>
        <taxon>Galemys</taxon>
    </lineage>
</organism>
<protein>
    <submittedName>
        <fullName evidence="4">Phenazine biosynthesis-like domain-containing protein</fullName>
    </submittedName>
</protein>
<feature type="region of interest" description="Disordered" evidence="3">
    <location>
        <begin position="109"/>
        <end position="128"/>
    </location>
</feature>
<keyword evidence="2" id="KW-0413">Isomerase</keyword>
<name>A0A8J6DGB9_GALPY</name>
<dbReference type="Gene3D" id="3.10.310.10">
    <property type="entry name" value="Diaminopimelate Epimerase, Chain A, domain 1"/>
    <property type="match status" value="3"/>
</dbReference>